<feature type="region of interest" description="Disordered" evidence="1">
    <location>
        <begin position="175"/>
        <end position="197"/>
    </location>
</feature>
<dbReference type="InterPro" id="IPR029024">
    <property type="entry name" value="TerB-like"/>
</dbReference>
<dbReference type="SMART" id="SM00271">
    <property type="entry name" value="DnaJ"/>
    <property type="match status" value="1"/>
</dbReference>
<evidence type="ECO:0000259" key="2">
    <source>
        <dbReference type="PROSITE" id="PS50076"/>
    </source>
</evidence>
<dbReference type="InterPro" id="IPR036869">
    <property type="entry name" value="J_dom_sf"/>
</dbReference>
<dbReference type="Gene3D" id="1.10.287.110">
    <property type="entry name" value="DnaJ domain"/>
    <property type="match status" value="1"/>
</dbReference>
<dbReference type="AlphaFoldDB" id="A0A3B0VZ74"/>
<dbReference type="SUPFAM" id="SSF158682">
    <property type="entry name" value="TerB-like"/>
    <property type="match status" value="1"/>
</dbReference>
<gene>
    <name evidence="3" type="ORF">MNBD_GAMMA02-423</name>
</gene>
<protein>
    <submittedName>
        <fullName evidence="3">DnaJ-like protein DjlA</fullName>
    </submittedName>
</protein>
<dbReference type="CDD" id="cd07316">
    <property type="entry name" value="terB_like_DjlA"/>
    <property type="match status" value="1"/>
</dbReference>
<dbReference type="InterPro" id="IPR001623">
    <property type="entry name" value="DnaJ_domain"/>
</dbReference>
<dbReference type="PROSITE" id="PS50076">
    <property type="entry name" value="DNAJ_2"/>
    <property type="match status" value="1"/>
</dbReference>
<dbReference type="PANTHER" id="PTHR24074">
    <property type="entry name" value="CO-CHAPERONE PROTEIN DJLA"/>
    <property type="match status" value="1"/>
</dbReference>
<name>A0A3B0VZ74_9ZZZZ</name>
<dbReference type="CDD" id="cd06257">
    <property type="entry name" value="DnaJ"/>
    <property type="match status" value="1"/>
</dbReference>
<organism evidence="3">
    <name type="scientific">hydrothermal vent metagenome</name>
    <dbReference type="NCBI Taxonomy" id="652676"/>
    <lineage>
        <taxon>unclassified sequences</taxon>
        <taxon>metagenomes</taxon>
        <taxon>ecological metagenomes</taxon>
    </lineage>
</organism>
<accession>A0A3B0VZ74</accession>
<proteinExistence type="predicted"/>
<dbReference type="PRINTS" id="PR00625">
    <property type="entry name" value="JDOMAIN"/>
</dbReference>
<dbReference type="Pfam" id="PF00226">
    <property type="entry name" value="DnaJ"/>
    <property type="match status" value="1"/>
</dbReference>
<dbReference type="InterPro" id="IPR050817">
    <property type="entry name" value="DjlA_DnaK_co-chaperone"/>
</dbReference>
<dbReference type="SUPFAM" id="SSF46565">
    <property type="entry name" value="Chaperone J-domain"/>
    <property type="match status" value="1"/>
</dbReference>
<dbReference type="InterPro" id="IPR007791">
    <property type="entry name" value="DjlA_N"/>
</dbReference>
<dbReference type="EMBL" id="UOFA01000117">
    <property type="protein sequence ID" value="VAW44432.1"/>
    <property type="molecule type" value="Genomic_DNA"/>
</dbReference>
<reference evidence="3" key="1">
    <citation type="submission" date="2018-06" db="EMBL/GenBank/DDBJ databases">
        <authorList>
            <person name="Zhirakovskaya E."/>
        </authorList>
    </citation>
    <scope>NUCLEOTIDE SEQUENCE</scope>
</reference>
<dbReference type="NCBIfam" id="NF006948">
    <property type="entry name" value="PRK09430.1"/>
    <property type="match status" value="1"/>
</dbReference>
<evidence type="ECO:0000256" key="1">
    <source>
        <dbReference type="SAM" id="MobiDB-lite"/>
    </source>
</evidence>
<dbReference type="Gene3D" id="1.10.3680.10">
    <property type="entry name" value="TerB-like"/>
    <property type="match status" value="1"/>
</dbReference>
<feature type="domain" description="J" evidence="2">
    <location>
        <begin position="202"/>
        <end position="266"/>
    </location>
</feature>
<sequence length="267" mass="30413">MGIIIGGILGFKFGSYPGMIFGAWIGNWLERQLTGKRTVNHQKETQESFFTALFLTMGKLAKVDGKVSTSEIERTEGIMQHMNLNSEMRQRAILLFNQGKNDNCDIDSVLRQFGQFARRSLSLKQIFLEMLVDVAEADGMISRDEQALIERTCQLIGYPVQLLYAMMKMRGFGSAGGGYGQQQRRSNQQQSRRTVNRNAPFNPYQILGIEQSDNKATIRKAYKRLMSQHHPDKLVSKGLPPEMMKVAEEKTKQVQVAWEKVKDLKGW</sequence>
<dbReference type="Pfam" id="PF05099">
    <property type="entry name" value="TerB"/>
    <property type="match status" value="1"/>
</dbReference>
<evidence type="ECO:0000313" key="3">
    <source>
        <dbReference type="EMBL" id="VAW44432.1"/>
    </source>
</evidence>
<feature type="compositionally biased region" description="Low complexity" evidence="1">
    <location>
        <begin position="181"/>
        <end position="197"/>
    </location>
</feature>